<dbReference type="Proteomes" id="UP000663760">
    <property type="component" value="Chromosome 2"/>
</dbReference>
<reference evidence="2" key="1">
    <citation type="submission" date="2020-02" db="EMBL/GenBank/DDBJ databases">
        <authorList>
            <person name="Scholz U."/>
            <person name="Mascher M."/>
            <person name="Fiebig A."/>
        </authorList>
    </citation>
    <scope>NUCLEOTIDE SEQUENCE</scope>
</reference>
<gene>
    <name evidence="1" type="ORF">SI7747_02002724</name>
    <name evidence="2" type="ORF">SI8410_02002919</name>
</gene>
<dbReference type="AlphaFoldDB" id="A0A7I8K3E8"/>
<accession>A0A7I8K3E8</accession>
<evidence type="ECO:0000313" key="3">
    <source>
        <dbReference type="Proteomes" id="UP000663760"/>
    </source>
</evidence>
<sequence>MSNAAISLHLPRKVSAMKPPRRQRMNEVPRKLVTVFAATALPRFTAIPSDVNRSFSSTTAVVHL</sequence>
<proteinExistence type="predicted"/>
<dbReference type="EMBL" id="LR743589">
    <property type="protein sequence ID" value="CAA2616505.1"/>
    <property type="molecule type" value="Genomic_DNA"/>
</dbReference>
<name>A0A7I8K3E8_SPIIN</name>
<evidence type="ECO:0000313" key="1">
    <source>
        <dbReference type="EMBL" id="CAA2616505.1"/>
    </source>
</evidence>
<protein>
    <submittedName>
        <fullName evidence="2">Uncharacterized protein</fullName>
    </submittedName>
</protein>
<keyword evidence="3" id="KW-1185">Reference proteome</keyword>
<dbReference type="EMBL" id="LR746265">
    <property type="protein sequence ID" value="CAA7391657.1"/>
    <property type="molecule type" value="Genomic_DNA"/>
</dbReference>
<evidence type="ECO:0000313" key="2">
    <source>
        <dbReference type="EMBL" id="CAA7391657.1"/>
    </source>
</evidence>
<organism evidence="2 3">
    <name type="scientific">Spirodela intermedia</name>
    <name type="common">Intermediate duckweed</name>
    <dbReference type="NCBI Taxonomy" id="51605"/>
    <lineage>
        <taxon>Eukaryota</taxon>
        <taxon>Viridiplantae</taxon>
        <taxon>Streptophyta</taxon>
        <taxon>Embryophyta</taxon>
        <taxon>Tracheophyta</taxon>
        <taxon>Spermatophyta</taxon>
        <taxon>Magnoliopsida</taxon>
        <taxon>Liliopsida</taxon>
        <taxon>Araceae</taxon>
        <taxon>Lemnoideae</taxon>
        <taxon>Spirodela</taxon>
    </lineage>
</organism>